<sequence>MKDILTAPPLPKTPPTQDFSKLGFVYITVLGLADQVVPHTGSWRPLATALNYLVCIAPIVYMAFQAWPASPVGVQPDSSMGCDTNSRVERLNGSLIRTLEKIMDGKAKDTWPLYVKHALLVYQVFTNQGTGYSLFELTYRYKPEIVTCNNQLYVKIPPGKSPTVEQKPALQHIRLKAKLTETKRLKTQKVTSTENPLPINSPVWVLAGNRKKLDSIHRGPGRIIRYQPGRNTYLVKFQGAKEPITKKYHKSRLRPSKGEHSTQLVPTSKQLQENQAAAVKTKPPPDVPE</sequence>
<dbReference type="EMBL" id="QTSX02002440">
    <property type="protein sequence ID" value="KAJ9075515.1"/>
    <property type="molecule type" value="Genomic_DNA"/>
</dbReference>
<gene>
    <name evidence="1" type="ORF">DSO57_1035348</name>
</gene>
<protein>
    <submittedName>
        <fullName evidence="1">Uncharacterized protein</fullName>
    </submittedName>
</protein>
<evidence type="ECO:0000313" key="2">
    <source>
        <dbReference type="Proteomes" id="UP001165960"/>
    </source>
</evidence>
<organism evidence="1 2">
    <name type="scientific">Entomophthora muscae</name>
    <dbReference type="NCBI Taxonomy" id="34485"/>
    <lineage>
        <taxon>Eukaryota</taxon>
        <taxon>Fungi</taxon>
        <taxon>Fungi incertae sedis</taxon>
        <taxon>Zoopagomycota</taxon>
        <taxon>Entomophthoromycotina</taxon>
        <taxon>Entomophthoromycetes</taxon>
        <taxon>Entomophthorales</taxon>
        <taxon>Entomophthoraceae</taxon>
        <taxon>Entomophthora</taxon>
    </lineage>
</organism>
<evidence type="ECO:0000313" key="1">
    <source>
        <dbReference type="EMBL" id="KAJ9075515.1"/>
    </source>
</evidence>
<comment type="caution">
    <text evidence="1">The sequence shown here is derived from an EMBL/GenBank/DDBJ whole genome shotgun (WGS) entry which is preliminary data.</text>
</comment>
<name>A0ACC2TLP0_9FUNG</name>
<keyword evidence="2" id="KW-1185">Reference proteome</keyword>
<dbReference type="Proteomes" id="UP001165960">
    <property type="component" value="Unassembled WGS sequence"/>
</dbReference>
<proteinExistence type="predicted"/>
<reference evidence="1" key="1">
    <citation type="submission" date="2022-04" db="EMBL/GenBank/DDBJ databases">
        <title>Genome of the entomopathogenic fungus Entomophthora muscae.</title>
        <authorList>
            <person name="Elya C."/>
            <person name="Lovett B.R."/>
            <person name="Lee E."/>
            <person name="Macias A.M."/>
            <person name="Hajek A.E."/>
            <person name="De Bivort B.L."/>
            <person name="Kasson M.T."/>
            <person name="De Fine Licht H.H."/>
            <person name="Stajich J.E."/>
        </authorList>
    </citation>
    <scope>NUCLEOTIDE SEQUENCE</scope>
    <source>
        <strain evidence="1">Berkeley</strain>
    </source>
</reference>
<accession>A0ACC2TLP0</accession>